<dbReference type="InterPro" id="IPR001245">
    <property type="entry name" value="Ser-Thr/Tyr_kinase_cat_dom"/>
</dbReference>
<evidence type="ECO:0000313" key="25">
    <source>
        <dbReference type="EMBL" id="KAG6435839.1"/>
    </source>
</evidence>
<accession>A0A8X9ADE5</accession>
<comment type="cofactor">
    <cofactor evidence="17">
        <name>heme b</name>
        <dbReference type="ChEBI" id="CHEBI:60344"/>
    </cofactor>
    <text evidence="17">Binds 1 heme b (iron(II)-protoporphyrin IX) group per subunit.</text>
</comment>
<keyword evidence="14" id="KW-0325">Glycoprotein</keyword>
<keyword evidence="6" id="KW-0575">Peroxidase</keyword>
<evidence type="ECO:0000256" key="15">
    <source>
        <dbReference type="PIRSR" id="PIRSR600823-1"/>
    </source>
</evidence>
<feature type="region of interest" description="Disordered" evidence="21">
    <location>
        <begin position="36"/>
        <end position="74"/>
    </location>
</feature>
<feature type="binding site" evidence="17">
    <location>
        <position position="554"/>
    </location>
    <ligand>
        <name>Ca(2+)</name>
        <dbReference type="ChEBI" id="CHEBI:29108"/>
        <label>2</label>
    </ligand>
</feature>
<comment type="function">
    <text evidence="2">Removal of H(2)O(2), oxidation of toxic reductants, biosynthesis and degradation of lignin, suberization, auxin catabolism, response to environmental stresses such as wounding, pathogen attack and oxidative stress. These functions might be dependent on each isozyme/isoform in each plant tissue.</text>
</comment>
<dbReference type="InterPro" id="IPR000823">
    <property type="entry name" value="Peroxidase_pln"/>
</dbReference>
<dbReference type="Pfam" id="PF00141">
    <property type="entry name" value="peroxidase"/>
    <property type="match status" value="1"/>
</dbReference>
<dbReference type="Pfam" id="PF07714">
    <property type="entry name" value="PK_Tyr_Ser-Thr"/>
    <property type="match status" value="1"/>
</dbReference>
<evidence type="ECO:0000256" key="1">
    <source>
        <dbReference type="ARBA" id="ARBA00000189"/>
    </source>
</evidence>
<reference evidence="25" key="1">
    <citation type="submission" date="2018-01" db="EMBL/GenBank/DDBJ databases">
        <authorList>
            <person name="Mao J.F."/>
        </authorList>
    </citation>
    <scope>NUCLEOTIDE SEQUENCE</scope>
    <source>
        <strain evidence="25">Huo1</strain>
        <tissue evidence="25">Leaf</tissue>
    </source>
</reference>
<feature type="binding site" evidence="17">
    <location>
        <position position="382"/>
    </location>
    <ligand>
        <name>Ca(2+)</name>
        <dbReference type="ChEBI" id="CHEBI:29108"/>
        <label>1</label>
    </ligand>
</feature>
<dbReference type="InterPro" id="IPR011009">
    <property type="entry name" value="Kinase-like_dom_sf"/>
</dbReference>
<dbReference type="FunFam" id="1.10.420.10:FF:000006">
    <property type="entry name" value="Peroxidase"/>
    <property type="match status" value="1"/>
</dbReference>
<evidence type="ECO:0000256" key="11">
    <source>
        <dbReference type="ARBA" id="ARBA00023002"/>
    </source>
</evidence>
<evidence type="ECO:0000256" key="20">
    <source>
        <dbReference type="PROSITE-ProRule" id="PRU10141"/>
    </source>
</evidence>
<evidence type="ECO:0000256" key="2">
    <source>
        <dbReference type="ARBA" id="ARBA00002322"/>
    </source>
</evidence>
<evidence type="ECO:0000256" key="17">
    <source>
        <dbReference type="PIRSR" id="PIRSR600823-3"/>
    </source>
</evidence>
<keyword evidence="20" id="KW-0547">Nucleotide-binding</keyword>
<feature type="disulfide bond" evidence="19">
    <location>
        <begin position="428"/>
        <end position="622"/>
    </location>
</feature>
<keyword evidence="7" id="KW-0349">Heme</keyword>
<feature type="region of interest" description="Disordered" evidence="21">
    <location>
        <begin position="132"/>
        <end position="174"/>
    </location>
</feature>
<evidence type="ECO:0000256" key="7">
    <source>
        <dbReference type="ARBA" id="ARBA00022617"/>
    </source>
</evidence>
<dbReference type="FunFam" id="1.10.520.10:FF:000009">
    <property type="entry name" value="Peroxidase"/>
    <property type="match status" value="1"/>
</dbReference>
<dbReference type="GO" id="GO:0140825">
    <property type="term" value="F:lactoperoxidase activity"/>
    <property type="evidence" value="ECO:0007669"/>
    <property type="project" value="UniProtKB-EC"/>
</dbReference>
<feature type="transmembrane region" description="Helical" evidence="22">
    <location>
        <begin position="7"/>
        <end position="28"/>
    </location>
</feature>
<gene>
    <name evidence="25" type="ORF">SASPL_100717</name>
</gene>
<dbReference type="CDD" id="cd00693">
    <property type="entry name" value="secretory_peroxidase"/>
    <property type="match status" value="1"/>
</dbReference>
<feature type="binding site" evidence="17">
    <location>
        <position position="373"/>
    </location>
    <ligand>
        <name>Ca(2+)</name>
        <dbReference type="ChEBI" id="CHEBI:29108"/>
        <label>1</label>
    </ligand>
</feature>
<evidence type="ECO:0000256" key="18">
    <source>
        <dbReference type="PIRSR" id="PIRSR600823-4"/>
    </source>
</evidence>
<feature type="disulfide bond" evidence="19">
    <location>
        <begin position="374"/>
        <end position="379"/>
    </location>
</feature>
<evidence type="ECO:0000256" key="13">
    <source>
        <dbReference type="ARBA" id="ARBA00023157"/>
    </source>
</evidence>
<evidence type="ECO:0000259" key="24">
    <source>
        <dbReference type="PROSITE" id="PS50873"/>
    </source>
</evidence>
<dbReference type="PANTHER" id="PTHR31517:SF48">
    <property type="entry name" value="PEROXIDASE 16-RELATED"/>
    <property type="match status" value="1"/>
</dbReference>
<dbReference type="GO" id="GO:0004672">
    <property type="term" value="F:protein kinase activity"/>
    <property type="evidence" value="ECO:0007669"/>
    <property type="project" value="InterPro"/>
</dbReference>
<feature type="domain" description="Protein kinase" evidence="23">
    <location>
        <begin position="95"/>
        <end position="375"/>
    </location>
</feature>
<keyword evidence="8 17" id="KW-0479">Metal-binding</keyword>
<evidence type="ECO:0000256" key="21">
    <source>
        <dbReference type="SAM" id="MobiDB-lite"/>
    </source>
</evidence>
<dbReference type="GO" id="GO:0005524">
    <property type="term" value="F:ATP binding"/>
    <property type="evidence" value="ECO:0007669"/>
    <property type="project" value="UniProtKB-UniRule"/>
</dbReference>
<sequence>MDKTFQAILAAIASFFVVTVILASILIICKTESKQQQQRRRRRSSAPQTRSRNLVAPKPNPRPDPNYSPCDSATFDPTSLPHVSMQELVAATHNFSSDLIIGDGSFGLVYKARLSTDAVVAVKRLSRGVASLWPPRIPGRDGNPRPDPPPEHRPGSSGSAPRDDDMDSLPRPPLPWPTRLKIIRGVAAGLAFMHHRLEAPIILRNIKATNILLDGEFGVHIADFGLARWVEKAHSHVSTQGAGTLRGADDGGADGAEAELPFPRGGREGGEADGVGEAEKGRFVEMVDASISREDLETTVVEEVFKIGLDCADHKNKRPAMNQVVEKLNMGLSRNYYDVSCPNLAPIVRTQLKKVFKNDIGQAAGLLRLHFHDCFVQGCDGSVLLDGSASGPGEQSAPPNLSLRAEAFKIINDLRRRVHDKCGRVVSCADILAVAARDAVFLSGGPDYYIPLGRRDSLNFATVNETLANLPPPTSNTSALLTSLARKNFTTTDVVALSGGHTIGIAHCSSFADRLYPQDPSMDKTFANNLKATCPTTNSTNTTVLDLRSPNTFDNKYYVDLMNRQGLFTSDQDLYTDPRTRPTVTAFAINQTLFFDKFVAAMIKMSLLGVLTGSQGEVRANCSARNAYSVLVSSAGEAEEARSGF</sequence>
<feature type="binding site" evidence="20">
    <location>
        <position position="123"/>
    </location>
    <ligand>
        <name>ATP</name>
        <dbReference type="ChEBI" id="CHEBI:30616"/>
    </ligand>
</feature>
<evidence type="ECO:0000256" key="22">
    <source>
        <dbReference type="SAM" id="Phobius"/>
    </source>
</evidence>
<evidence type="ECO:0000256" key="16">
    <source>
        <dbReference type="PIRSR" id="PIRSR600823-2"/>
    </source>
</evidence>
<dbReference type="Gene3D" id="3.30.200.20">
    <property type="entry name" value="Phosphorylase Kinase, domain 1"/>
    <property type="match status" value="1"/>
</dbReference>
<dbReference type="GO" id="GO:0042744">
    <property type="term" value="P:hydrogen peroxide catabolic process"/>
    <property type="evidence" value="ECO:0007669"/>
    <property type="project" value="InterPro"/>
</dbReference>
<feature type="binding site" evidence="17">
    <location>
        <position position="380"/>
    </location>
    <ligand>
        <name>Ca(2+)</name>
        <dbReference type="ChEBI" id="CHEBI:29108"/>
        <label>1</label>
    </ligand>
</feature>
<dbReference type="EMBL" id="PNBA02000001">
    <property type="protein sequence ID" value="KAG6435839.1"/>
    <property type="molecule type" value="Genomic_DNA"/>
</dbReference>
<dbReference type="Proteomes" id="UP000298416">
    <property type="component" value="Unassembled WGS sequence"/>
</dbReference>
<dbReference type="PROSITE" id="PS00436">
    <property type="entry name" value="PEROXIDASE_2"/>
    <property type="match status" value="1"/>
</dbReference>
<dbReference type="Gene3D" id="1.10.520.10">
    <property type="match status" value="1"/>
</dbReference>
<feature type="domain" description="Plant heme peroxidase family profile" evidence="24">
    <location>
        <begin position="331"/>
        <end position="626"/>
    </location>
</feature>
<keyword evidence="9" id="KW-0732">Signal</keyword>
<keyword evidence="10 17" id="KW-0106">Calcium</keyword>
<evidence type="ECO:0000256" key="10">
    <source>
        <dbReference type="ARBA" id="ARBA00022837"/>
    </source>
</evidence>
<dbReference type="InterPro" id="IPR033905">
    <property type="entry name" value="Secretory_peroxidase"/>
</dbReference>
<dbReference type="PROSITE" id="PS50873">
    <property type="entry name" value="PEROXIDASE_4"/>
    <property type="match status" value="1"/>
</dbReference>
<dbReference type="PROSITE" id="PS00107">
    <property type="entry name" value="PROTEIN_KINASE_ATP"/>
    <property type="match status" value="1"/>
</dbReference>
<comment type="similarity">
    <text evidence="4">Belongs to the peroxidase family. Ascorbate peroxidase subfamily.</text>
</comment>
<dbReference type="GO" id="GO:0046872">
    <property type="term" value="F:metal ion binding"/>
    <property type="evidence" value="ECO:0007669"/>
    <property type="project" value="UniProtKB-KW"/>
</dbReference>
<reference evidence="25" key="2">
    <citation type="submission" date="2020-08" db="EMBL/GenBank/DDBJ databases">
        <title>Plant Genome Project.</title>
        <authorList>
            <person name="Zhang R.-G."/>
        </authorList>
    </citation>
    <scope>NUCLEOTIDE SEQUENCE</scope>
    <source>
        <strain evidence="25">Huo1</strain>
        <tissue evidence="25">Leaf</tissue>
    </source>
</reference>
<keyword evidence="22" id="KW-0812">Transmembrane</keyword>
<dbReference type="InterPro" id="IPR019793">
    <property type="entry name" value="Peroxidases_heam-ligand_BS"/>
</dbReference>
<dbReference type="SUPFAM" id="SSF48113">
    <property type="entry name" value="Heme-dependent peroxidases"/>
    <property type="match status" value="1"/>
</dbReference>
<dbReference type="InterPro" id="IPR000719">
    <property type="entry name" value="Prot_kinase_dom"/>
</dbReference>
<comment type="catalytic activity">
    <reaction evidence="1">
        <text>2 a phenolic donor + H2O2 = 2 a phenolic radical donor + 2 H2O</text>
        <dbReference type="Rhea" id="RHEA:56136"/>
        <dbReference type="ChEBI" id="CHEBI:15377"/>
        <dbReference type="ChEBI" id="CHEBI:16240"/>
        <dbReference type="ChEBI" id="CHEBI:139520"/>
        <dbReference type="ChEBI" id="CHEBI:139521"/>
        <dbReference type="EC" id="1.11.1.7"/>
    </reaction>
</comment>
<keyword evidence="12 17" id="KW-0408">Iron</keyword>
<evidence type="ECO:0000256" key="6">
    <source>
        <dbReference type="ARBA" id="ARBA00022559"/>
    </source>
</evidence>
<dbReference type="SUPFAM" id="SSF56112">
    <property type="entry name" value="Protein kinase-like (PK-like)"/>
    <property type="match status" value="1"/>
</dbReference>
<comment type="subcellular location">
    <subcellularLocation>
        <location evidence="3">Secreted</location>
    </subcellularLocation>
</comment>
<feature type="site" description="Transition state stabilizer" evidence="18">
    <location>
        <position position="368"/>
    </location>
</feature>
<evidence type="ECO:0000256" key="12">
    <source>
        <dbReference type="ARBA" id="ARBA00023004"/>
    </source>
</evidence>
<evidence type="ECO:0000256" key="3">
    <source>
        <dbReference type="ARBA" id="ARBA00004613"/>
    </source>
</evidence>
<keyword evidence="20" id="KW-0067">ATP-binding</keyword>
<evidence type="ECO:0000256" key="19">
    <source>
        <dbReference type="PIRSR" id="PIRSR600823-5"/>
    </source>
</evidence>
<dbReference type="PROSITE" id="PS50011">
    <property type="entry name" value="PROTEIN_KINASE_DOM"/>
    <property type="match status" value="1"/>
</dbReference>
<evidence type="ECO:0000256" key="8">
    <source>
        <dbReference type="ARBA" id="ARBA00022723"/>
    </source>
</evidence>
<keyword evidence="22" id="KW-1133">Transmembrane helix</keyword>
<dbReference type="EC" id="1.11.1.7" evidence="5"/>
<dbReference type="PRINTS" id="PR00461">
    <property type="entry name" value="PLPEROXIDASE"/>
</dbReference>
<dbReference type="AlphaFoldDB" id="A0A8X9ADE5"/>
<organism evidence="25">
    <name type="scientific">Salvia splendens</name>
    <name type="common">Scarlet sage</name>
    <dbReference type="NCBI Taxonomy" id="180675"/>
    <lineage>
        <taxon>Eukaryota</taxon>
        <taxon>Viridiplantae</taxon>
        <taxon>Streptophyta</taxon>
        <taxon>Embryophyta</taxon>
        <taxon>Tracheophyta</taxon>
        <taxon>Spermatophyta</taxon>
        <taxon>Magnoliopsida</taxon>
        <taxon>eudicotyledons</taxon>
        <taxon>Gunneridae</taxon>
        <taxon>Pentapetalae</taxon>
        <taxon>asterids</taxon>
        <taxon>lamiids</taxon>
        <taxon>Lamiales</taxon>
        <taxon>Lamiaceae</taxon>
        <taxon>Nepetoideae</taxon>
        <taxon>Mentheae</taxon>
        <taxon>Salviinae</taxon>
        <taxon>Salvia</taxon>
        <taxon>Salvia subgen. Calosphace</taxon>
        <taxon>core Calosphace</taxon>
    </lineage>
</organism>
<name>A0A8X9ADE5_SALSN</name>
<dbReference type="PRINTS" id="PR00458">
    <property type="entry name" value="PEROXIDASE"/>
</dbReference>
<dbReference type="Gene3D" id="1.10.510.10">
    <property type="entry name" value="Transferase(Phosphotransferase) domain 1"/>
    <property type="match status" value="1"/>
</dbReference>
<evidence type="ECO:0000259" key="23">
    <source>
        <dbReference type="PROSITE" id="PS50011"/>
    </source>
</evidence>
<dbReference type="InterPro" id="IPR017441">
    <property type="entry name" value="Protein_kinase_ATP_BS"/>
</dbReference>
<keyword evidence="22" id="KW-0472">Membrane</keyword>
<dbReference type="InterPro" id="IPR002016">
    <property type="entry name" value="Haem_peroxidase"/>
</dbReference>
<feature type="disulfide bond" evidence="19">
    <location>
        <begin position="508"/>
        <end position="534"/>
    </location>
</feature>
<evidence type="ECO:0000256" key="5">
    <source>
        <dbReference type="ARBA" id="ARBA00012313"/>
    </source>
</evidence>
<feature type="binding site" evidence="16">
    <location>
        <position position="471"/>
    </location>
    <ligand>
        <name>substrate</name>
    </ligand>
</feature>
<dbReference type="PROSITE" id="PS00435">
    <property type="entry name" value="PEROXIDASE_1"/>
    <property type="match status" value="1"/>
</dbReference>
<dbReference type="InterPro" id="IPR010255">
    <property type="entry name" value="Haem_peroxidase_sf"/>
</dbReference>
<dbReference type="PANTHER" id="PTHR31517">
    <property type="match status" value="1"/>
</dbReference>
<feature type="binding site" evidence="17">
    <location>
        <position position="378"/>
    </location>
    <ligand>
        <name>Ca(2+)</name>
        <dbReference type="ChEBI" id="CHEBI:29108"/>
        <label>1</label>
    </ligand>
</feature>
<feature type="disulfide bond" evidence="19">
    <location>
        <begin position="341"/>
        <end position="422"/>
    </location>
</feature>
<keyword evidence="11" id="KW-0560">Oxidoreductase</keyword>
<dbReference type="GO" id="GO:0006979">
    <property type="term" value="P:response to oxidative stress"/>
    <property type="evidence" value="ECO:0007669"/>
    <property type="project" value="InterPro"/>
</dbReference>
<comment type="caution">
    <text evidence="25">The sequence shown here is derived from an EMBL/GenBank/DDBJ whole genome shotgun (WGS) entry which is preliminary data.</text>
</comment>
<feature type="binding site" evidence="17">
    <location>
        <position position="502"/>
    </location>
    <ligand>
        <name>Ca(2+)</name>
        <dbReference type="ChEBI" id="CHEBI:29108"/>
        <label>2</label>
    </ligand>
</feature>
<dbReference type="InterPro" id="IPR019794">
    <property type="entry name" value="Peroxidases_AS"/>
</dbReference>
<keyword evidence="13 19" id="KW-1015">Disulfide bond</keyword>
<feature type="compositionally biased region" description="Basic and acidic residues" evidence="21">
    <location>
        <begin position="138"/>
        <end position="154"/>
    </location>
</feature>
<evidence type="ECO:0000256" key="14">
    <source>
        <dbReference type="ARBA" id="ARBA00023180"/>
    </source>
</evidence>
<feature type="active site" description="Proton acceptor" evidence="15">
    <location>
        <position position="372"/>
    </location>
</feature>
<evidence type="ECO:0000256" key="9">
    <source>
        <dbReference type="ARBA" id="ARBA00022729"/>
    </source>
</evidence>
<dbReference type="GO" id="GO:0020037">
    <property type="term" value="F:heme binding"/>
    <property type="evidence" value="ECO:0007669"/>
    <property type="project" value="InterPro"/>
</dbReference>
<feature type="binding site" description="axial binding residue" evidence="17">
    <location>
        <position position="501"/>
    </location>
    <ligand>
        <name>heme b</name>
        <dbReference type="ChEBI" id="CHEBI:60344"/>
    </ligand>
    <ligandPart>
        <name>Fe</name>
        <dbReference type="ChEBI" id="CHEBI:18248"/>
    </ligandPart>
</feature>
<evidence type="ECO:0000313" key="26">
    <source>
        <dbReference type="Proteomes" id="UP000298416"/>
    </source>
</evidence>
<feature type="binding site" evidence="17">
    <location>
        <position position="394"/>
    </location>
    <ligand>
        <name>Ca(2+)</name>
        <dbReference type="ChEBI" id="CHEBI:29108"/>
        <label>1</label>
    </ligand>
</feature>
<feature type="binding site" evidence="17">
    <location>
        <position position="376"/>
    </location>
    <ligand>
        <name>Ca(2+)</name>
        <dbReference type="ChEBI" id="CHEBI:29108"/>
        <label>1</label>
    </ligand>
</feature>
<comment type="cofactor">
    <cofactor evidence="17">
        <name>Ca(2+)</name>
        <dbReference type="ChEBI" id="CHEBI:29108"/>
    </cofactor>
    <text evidence="17">Binds 2 calcium ions per subunit.</text>
</comment>
<feature type="region of interest" description="Disordered" evidence="21">
    <location>
        <begin position="237"/>
        <end position="275"/>
    </location>
</feature>
<protein>
    <recommendedName>
        <fullName evidence="5">peroxidase</fullName>
        <ecNumber evidence="5">1.11.1.7</ecNumber>
    </recommendedName>
</protein>
<keyword evidence="26" id="KW-1185">Reference proteome</keyword>
<feature type="binding site" evidence="17">
    <location>
        <position position="546"/>
    </location>
    <ligand>
        <name>Ca(2+)</name>
        <dbReference type="ChEBI" id="CHEBI:29108"/>
        <label>2</label>
    </ligand>
</feature>
<dbReference type="Gene3D" id="1.10.420.10">
    <property type="entry name" value="Peroxidase, domain 2"/>
    <property type="match status" value="1"/>
</dbReference>
<proteinExistence type="inferred from homology"/>
<evidence type="ECO:0000256" key="4">
    <source>
        <dbReference type="ARBA" id="ARBA00006873"/>
    </source>
</evidence>
<dbReference type="GO" id="GO:0005576">
    <property type="term" value="C:extracellular region"/>
    <property type="evidence" value="ECO:0007669"/>
    <property type="project" value="UniProtKB-SubCell"/>
</dbReference>